<dbReference type="SMART" id="SM00486">
    <property type="entry name" value="POLBc"/>
    <property type="match status" value="1"/>
</dbReference>
<dbReference type="Gene3D" id="3.30.420.10">
    <property type="entry name" value="Ribonuclease H-like superfamily/Ribonuclease H"/>
    <property type="match status" value="1"/>
</dbReference>
<dbReference type="GO" id="GO:0006270">
    <property type="term" value="P:DNA replication initiation"/>
    <property type="evidence" value="ECO:0007669"/>
    <property type="project" value="UniProtKB-ARBA"/>
</dbReference>
<evidence type="ECO:0000259" key="15">
    <source>
        <dbReference type="Pfam" id="PF03104"/>
    </source>
</evidence>
<evidence type="ECO:0000256" key="6">
    <source>
        <dbReference type="ARBA" id="ARBA00022723"/>
    </source>
</evidence>
<evidence type="ECO:0000256" key="7">
    <source>
        <dbReference type="ARBA" id="ARBA00022771"/>
    </source>
</evidence>
<evidence type="ECO:0000256" key="5">
    <source>
        <dbReference type="ARBA" id="ARBA00022705"/>
    </source>
</evidence>
<dbReference type="InterPro" id="IPR012337">
    <property type="entry name" value="RNaseH-like_sf"/>
</dbReference>
<keyword evidence="10 12" id="KW-0238">DNA-binding</keyword>
<dbReference type="GO" id="GO:0003677">
    <property type="term" value="F:DNA binding"/>
    <property type="evidence" value="ECO:0007669"/>
    <property type="project" value="UniProtKB-KW"/>
</dbReference>
<feature type="region of interest" description="Disordered" evidence="13">
    <location>
        <begin position="77"/>
        <end position="328"/>
    </location>
</feature>
<dbReference type="InterPro" id="IPR006172">
    <property type="entry name" value="DNA-dir_DNA_pol_B"/>
</dbReference>
<dbReference type="InterPro" id="IPR023211">
    <property type="entry name" value="DNA_pol_palm_dom_sf"/>
</dbReference>
<evidence type="ECO:0000313" key="19">
    <source>
        <dbReference type="Proteomes" id="UP001530315"/>
    </source>
</evidence>
<feature type="domain" description="DNA polymerase alpha catalytic subunit N-terminal" evidence="17">
    <location>
        <begin position="22"/>
        <end position="88"/>
    </location>
</feature>
<dbReference type="SUPFAM" id="SSF53098">
    <property type="entry name" value="Ribonuclease H-like"/>
    <property type="match status" value="1"/>
</dbReference>
<evidence type="ECO:0000256" key="8">
    <source>
        <dbReference type="ARBA" id="ARBA00022833"/>
    </source>
</evidence>
<evidence type="ECO:0000259" key="14">
    <source>
        <dbReference type="Pfam" id="PF00136"/>
    </source>
</evidence>
<dbReference type="Gene3D" id="1.10.287.690">
    <property type="entry name" value="Helix hairpin bin"/>
    <property type="match status" value="1"/>
</dbReference>
<dbReference type="InterPro" id="IPR024647">
    <property type="entry name" value="DNA_pol_a_cat_su_N"/>
</dbReference>
<dbReference type="InterPro" id="IPR006133">
    <property type="entry name" value="DNA-dir_DNA_pol_B_exonuc"/>
</dbReference>
<dbReference type="Gene3D" id="3.90.1600.10">
    <property type="entry name" value="Palm domain of DNA polymerase"/>
    <property type="match status" value="1"/>
</dbReference>
<dbReference type="Pfam" id="PF12254">
    <property type="entry name" value="DNA_pol_alpha_N"/>
    <property type="match status" value="1"/>
</dbReference>
<feature type="domain" description="DNA-directed DNA polymerase family B exonuclease" evidence="15">
    <location>
        <begin position="606"/>
        <end position="859"/>
    </location>
</feature>
<dbReference type="GO" id="GO:0008270">
    <property type="term" value="F:zinc ion binding"/>
    <property type="evidence" value="ECO:0007669"/>
    <property type="project" value="UniProtKB-KW"/>
</dbReference>
<evidence type="ECO:0000259" key="17">
    <source>
        <dbReference type="Pfam" id="PF12254"/>
    </source>
</evidence>
<keyword evidence="11" id="KW-0539">Nucleus</keyword>
<dbReference type="InterPro" id="IPR038256">
    <property type="entry name" value="Pol_alpha_znc_sf"/>
</dbReference>
<dbReference type="EC" id="2.7.7.7" evidence="12"/>
<feature type="compositionally biased region" description="Acidic residues" evidence="13">
    <location>
        <begin position="203"/>
        <end position="216"/>
    </location>
</feature>
<feature type="region of interest" description="Disordered" evidence="13">
    <location>
        <begin position="404"/>
        <end position="425"/>
    </location>
</feature>
<feature type="compositionally biased region" description="Polar residues" evidence="13">
    <location>
        <begin position="499"/>
        <end position="509"/>
    </location>
</feature>
<feature type="compositionally biased region" description="Low complexity" evidence="13">
    <location>
        <begin position="293"/>
        <end position="302"/>
    </location>
</feature>
<dbReference type="Pfam" id="PF00136">
    <property type="entry name" value="DNA_pol_B"/>
    <property type="match status" value="1"/>
</dbReference>
<keyword evidence="3 12" id="KW-0808">Transferase</keyword>
<evidence type="ECO:0000256" key="11">
    <source>
        <dbReference type="ARBA" id="ARBA00023242"/>
    </source>
</evidence>
<keyword evidence="6" id="KW-0479">Metal-binding</keyword>
<evidence type="ECO:0000256" key="12">
    <source>
        <dbReference type="RuleBase" id="RU000442"/>
    </source>
</evidence>
<feature type="compositionally biased region" description="Gly residues" evidence="13">
    <location>
        <begin position="266"/>
        <end position="278"/>
    </location>
</feature>
<dbReference type="SUPFAM" id="SSF56672">
    <property type="entry name" value="DNA/RNA polymerases"/>
    <property type="match status" value="1"/>
</dbReference>
<keyword evidence="8" id="KW-0862">Zinc</keyword>
<evidence type="ECO:0000256" key="9">
    <source>
        <dbReference type="ARBA" id="ARBA00022932"/>
    </source>
</evidence>
<comment type="subcellular location">
    <subcellularLocation>
        <location evidence="1">Nucleus</location>
    </subcellularLocation>
</comment>
<feature type="compositionally biased region" description="Basic and acidic residues" evidence="13">
    <location>
        <begin position="409"/>
        <end position="422"/>
    </location>
</feature>
<dbReference type="GO" id="GO:0033554">
    <property type="term" value="P:cellular response to stress"/>
    <property type="evidence" value="ECO:0007669"/>
    <property type="project" value="UniProtKB-ARBA"/>
</dbReference>
<feature type="compositionally biased region" description="Low complexity" evidence="13">
    <location>
        <begin position="131"/>
        <end position="144"/>
    </location>
</feature>
<keyword evidence="19" id="KW-1185">Reference proteome</keyword>
<keyword evidence="9 12" id="KW-0239">DNA-directed DNA polymerase</keyword>
<dbReference type="InterPro" id="IPR043502">
    <property type="entry name" value="DNA/RNA_pol_sf"/>
</dbReference>
<dbReference type="Gene3D" id="1.10.3200.20">
    <property type="entry name" value="DNA Polymerase alpha, zinc finger"/>
    <property type="match status" value="1"/>
</dbReference>
<dbReference type="Gene3D" id="6.10.10.100">
    <property type="match status" value="1"/>
</dbReference>
<feature type="domain" description="Zinc finger DNA-directed DNA polymerase family B alpha" evidence="16">
    <location>
        <begin position="1437"/>
        <end position="1642"/>
    </location>
</feature>
<evidence type="ECO:0000256" key="4">
    <source>
        <dbReference type="ARBA" id="ARBA00022695"/>
    </source>
</evidence>
<protein>
    <recommendedName>
        <fullName evidence="12">DNA polymerase</fullName>
        <ecNumber evidence="12">2.7.7.7</ecNumber>
    </recommendedName>
</protein>
<dbReference type="FunFam" id="1.10.132.60:FF:000004">
    <property type="entry name" value="DNA polymerase"/>
    <property type="match status" value="1"/>
</dbReference>
<dbReference type="NCBIfam" id="TIGR00592">
    <property type="entry name" value="pol2"/>
    <property type="match status" value="1"/>
</dbReference>
<dbReference type="Pfam" id="PF03104">
    <property type="entry name" value="DNA_pol_B_exo1"/>
    <property type="match status" value="1"/>
</dbReference>
<dbReference type="Gene3D" id="3.30.70.2820">
    <property type="match status" value="1"/>
</dbReference>
<evidence type="ECO:0000256" key="13">
    <source>
        <dbReference type="SAM" id="MobiDB-lite"/>
    </source>
</evidence>
<dbReference type="GO" id="GO:0005658">
    <property type="term" value="C:alpha DNA polymerase:primase complex"/>
    <property type="evidence" value="ECO:0007669"/>
    <property type="project" value="UniProtKB-ARBA"/>
</dbReference>
<dbReference type="PANTHER" id="PTHR45861">
    <property type="entry name" value="DNA POLYMERASE ALPHA CATALYTIC SUBUNIT"/>
    <property type="match status" value="1"/>
</dbReference>
<evidence type="ECO:0000313" key="18">
    <source>
        <dbReference type="EMBL" id="KAL3805753.1"/>
    </source>
</evidence>
<feature type="region of interest" description="Disordered" evidence="13">
    <location>
        <begin position="499"/>
        <end position="519"/>
    </location>
</feature>
<dbReference type="CDD" id="cd05532">
    <property type="entry name" value="POLBc_alpha"/>
    <property type="match status" value="1"/>
</dbReference>
<sequence length="1655" mass="181158">MSSSSSANVVKLTAKQQRRLALANLKSARSGRLSSALDEMDDVVDDRKNGDVYDVMDEEEYREYVERRREREDFVVDDDGLGYHDDGDYDLLGAKDDDDAGGGKRAKAGSAGGNALTKEALRKARRNKMIAASASSASAFSSSAPGDGDGPGKNRTMWDFLNRGVAAVPSGFADPPPAAAARRGGGRGDRDDGGRRGGGGVADEIDDLLDGLDDDDDRGRRDARVGGRGGGGRGPSYGGGGGRRAAYGPSSSRKRAAHRPPHRSGARGGDGEAGGGVDIGANAATRNRQRPGRLAGRLAAASRAREEEEEKKRAATAMKREQEAEKRKGTAAAIAMTVATSVADEKAVGIALDVSSASFRPVSIPAAGGHDDDLSGVGAGGGGGGGGNLDRIILMEEEADGDDAMEVDGEGKTDGATKEDGGAARPRPRSYIDLYWLDASERNGVVSLYGKVKVPIVDAGKDKKAKEGGKRFVYQSCCVTIPNNERNLFVLPRLLPTATTASGKGSTPNENDEDAGKRECRGQRHPILEVYAELKSVLQPSCIPHAQGANWKAKPVTRSYAFEDASIPREPCQYLKVVYDGKFPVPERDVCVHGGKTFEKILGAGASNLENFLIKRRLMGPGWVRVYDPRPAINVSWCKWECAIDGPKSLKRLDLVTTNDGSGGRIAPPPPPPVSAVSVKFKTVVNPKSHKLEIVCVSAICHSNVMLEGATASEGAKHMTALTLVRPLSLDAGNGGAMAQFPRDMEKECRASMPELGKCPNERALLSRLFAQLGTWDPDVIVSHNGWGHDVDLLLSRCVELKVSMWSKIGRRRQMRLPSASQFGNGKDWAIAGALDGRLLCDTYISAKEFLSRETTYSLVNLAKTQLNVEHEEIESVDVPQWCRTGEHFVCLAKNTQREAHLVQSLMFKLQVLPLTKQLTNIAGNLWGHTMKGNRAERNEYLLLHEFHQLKYLVPEKRNAKQRNEELFGGEEGGGVTAGSNNKAKYSGGLVLEPKKGLYDSFILLLDFNSLYPSLIQEYNLCFTTVDWAKINTSSNPHEGGGEMPPQGDVLPPLPDENLERGVLPRVIKTLVDRRRNVKKFMTNEKDKDKKEELNIRQMALKLTANSMYGCLGFSNSRFYAQPIAALVTAMGRDTLQRTVDLAQTTIGLEVIYGDTDSIMINTRITDVNEYPKVLELGNTVKREVNKLYKTLELEVDGVFRSMLLLKKKKYAAVTISTGPNGQFVMGKETKGLDLVRRDWCIQSKESGLYILDQILSGDDKEAVVNNIHDHLEKVAAQMRAGELPLDKYVITKGLNKHPNDYPDAKSQAHVYVAKRMINDHKAVGVGDHIPYVITAPTDEGGQPQHQQQQALAKKELVSERARHPDEIIRSNGALKPDVEWYLLNQILPPISRLCEPIEGTSPGIIAEKLGLDSSKYNGVSSTNVDEDDIVDFTPASCLPDEERFKAVDKLFLTCKGCSQEAEFPGIFRLVKDADTGTSHRQSGLRCPNTRCLNPECWGEIDRWSCVAGILNKMTAMKKKHQRLYYDGWVRCDDPMCGLETRQLSVFEGCCLKQGCNGRMKSVYTESALQTQLKYFDSLFDISHVIKQQRRSVRSPAKDLISIEKEIKEITLDVGDEDMKAFQVLHGFSSHSLSKSGYNWVGAQFFQTLFGVNRQ</sequence>
<dbReference type="Gene3D" id="1.10.132.60">
    <property type="entry name" value="DNA polymerase family B, C-terminal domain"/>
    <property type="match status" value="1"/>
</dbReference>
<dbReference type="PRINTS" id="PR00106">
    <property type="entry name" value="DNAPOLB"/>
</dbReference>
<dbReference type="PANTHER" id="PTHR45861:SF1">
    <property type="entry name" value="DNA POLYMERASE ALPHA CATALYTIC SUBUNIT"/>
    <property type="match status" value="1"/>
</dbReference>
<evidence type="ECO:0000256" key="1">
    <source>
        <dbReference type="ARBA" id="ARBA00004123"/>
    </source>
</evidence>
<keyword evidence="5 12" id="KW-0235">DNA replication</keyword>
<feature type="domain" description="DNA-directed DNA polymerase family B multifunctional" evidence="14">
    <location>
        <begin position="927"/>
        <end position="1398"/>
    </location>
</feature>
<dbReference type="InterPro" id="IPR006134">
    <property type="entry name" value="DNA-dir_DNA_pol_B_multi_dom"/>
</dbReference>
<dbReference type="FunFam" id="1.10.287.690:FF:000003">
    <property type="entry name" value="DNA polymerase"/>
    <property type="match status" value="1"/>
</dbReference>
<dbReference type="InterPro" id="IPR045846">
    <property type="entry name" value="POLBc_alpha"/>
</dbReference>
<dbReference type="Gene3D" id="2.40.50.730">
    <property type="match status" value="1"/>
</dbReference>
<gene>
    <name evidence="18" type="ORF">ACHAW5_008804</name>
</gene>
<dbReference type="CDD" id="cd05776">
    <property type="entry name" value="DNA_polB_alpha_exo"/>
    <property type="match status" value="1"/>
</dbReference>
<feature type="compositionally biased region" description="Basic residues" evidence="13">
    <location>
        <begin position="252"/>
        <end position="265"/>
    </location>
</feature>
<dbReference type="EMBL" id="JALLAZ020000017">
    <property type="protein sequence ID" value="KAL3805753.1"/>
    <property type="molecule type" value="Genomic_DNA"/>
</dbReference>
<keyword evidence="7" id="KW-0863">Zinc-finger</keyword>
<name>A0ABD3QZT9_9STRA</name>
<accession>A0ABD3QZT9</accession>
<evidence type="ECO:0000259" key="16">
    <source>
        <dbReference type="Pfam" id="PF08996"/>
    </source>
</evidence>
<evidence type="ECO:0000256" key="10">
    <source>
        <dbReference type="ARBA" id="ARBA00023125"/>
    </source>
</evidence>
<feature type="compositionally biased region" description="Basic and acidic residues" evidence="13">
    <location>
        <begin position="186"/>
        <end position="195"/>
    </location>
</feature>
<dbReference type="GO" id="GO:0003887">
    <property type="term" value="F:DNA-directed DNA polymerase activity"/>
    <property type="evidence" value="ECO:0007669"/>
    <property type="project" value="UniProtKB-KW"/>
</dbReference>
<dbReference type="Proteomes" id="UP001530315">
    <property type="component" value="Unassembled WGS sequence"/>
</dbReference>
<dbReference type="InterPro" id="IPR042087">
    <property type="entry name" value="DNA_pol_B_thumb"/>
</dbReference>
<proteinExistence type="inferred from homology"/>
<comment type="catalytic activity">
    <reaction evidence="12">
        <text>DNA(n) + a 2'-deoxyribonucleoside 5'-triphosphate = DNA(n+1) + diphosphate</text>
        <dbReference type="Rhea" id="RHEA:22508"/>
        <dbReference type="Rhea" id="RHEA-COMP:17339"/>
        <dbReference type="Rhea" id="RHEA-COMP:17340"/>
        <dbReference type="ChEBI" id="CHEBI:33019"/>
        <dbReference type="ChEBI" id="CHEBI:61560"/>
        <dbReference type="ChEBI" id="CHEBI:173112"/>
        <dbReference type="EC" id="2.7.7.7"/>
    </reaction>
</comment>
<dbReference type="InterPro" id="IPR036397">
    <property type="entry name" value="RNaseH_sf"/>
</dbReference>
<feature type="compositionally biased region" description="Gly residues" evidence="13">
    <location>
        <begin position="226"/>
        <end position="243"/>
    </location>
</feature>
<comment type="similarity">
    <text evidence="2 12">Belongs to the DNA polymerase type-B family.</text>
</comment>
<dbReference type="InterPro" id="IPR017964">
    <property type="entry name" value="DNA-dir_DNA_pol_B_CS"/>
</dbReference>
<feature type="compositionally biased region" description="Basic and acidic residues" evidence="13">
    <location>
        <begin position="303"/>
        <end position="328"/>
    </location>
</feature>
<comment type="caution">
    <text evidence="18">The sequence shown here is derived from an EMBL/GenBank/DDBJ whole genome shotgun (WGS) entry which is preliminary data.</text>
</comment>
<reference evidence="18 19" key="1">
    <citation type="submission" date="2024-10" db="EMBL/GenBank/DDBJ databases">
        <title>Updated reference genomes for cyclostephanoid diatoms.</title>
        <authorList>
            <person name="Roberts W.R."/>
            <person name="Alverson A.J."/>
        </authorList>
    </citation>
    <scope>NUCLEOTIDE SEQUENCE [LARGE SCALE GENOMIC DNA]</scope>
    <source>
        <strain evidence="18 19">AJA276-08</strain>
    </source>
</reference>
<evidence type="ECO:0000256" key="3">
    <source>
        <dbReference type="ARBA" id="ARBA00022679"/>
    </source>
</evidence>
<keyword evidence="4 12" id="KW-0548">Nucleotidyltransferase</keyword>
<dbReference type="InterPro" id="IPR015088">
    <property type="entry name" value="Znf_DNA-dir_DNA_pol_B_alpha"/>
</dbReference>
<dbReference type="Pfam" id="PF08996">
    <property type="entry name" value="zf-DNA_Pol"/>
    <property type="match status" value="1"/>
</dbReference>
<organism evidence="18 19">
    <name type="scientific">Stephanodiscus triporus</name>
    <dbReference type="NCBI Taxonomy" id="2934178"/>
    <lineage>
        <taxon>Eukaryota</taxon>
        <taxon>Sar</taxon>
        <taxon>Stramenopiles</taxon>
        <taxon>Ochrophyta</taxon>
        <taxon>Bacillariophyta</taxon>
        <taxon>Coscinodiscophyceae</taxon>
        <taxon>Thalassiosirophycidae</taxon>
        <taxon>Stephanodiscales</taxon>
        <taxon>Stephanodiscaceae</taxon>
        <taxon>Stephanodiscus</taxon>
    </lineage>
</organism>
<dbReference type="PROSITE" id="PS00116">
    <property type="entry name" value="DNA_POLYMERASE_B"/>
    <property type="match status" value="1"/>
</dbReference>
<evidence type="ECO:0000256" key="2">
    <source>
        <dbReference type="ARBA" id="ARBA00005755"/>
    </source>
</evidence>